<name>A0A8T2WJT6_POPDE</name>
<keyword evidence="2" id="KW-0812">Transmembrane</keyword>
<dbReference type="InterPro" id="IPR024788">
    <property type="entry name" value="Malectin-like_Carb-bd_dom"/>
</dbReference>
<dbReference type="EMBL" id="JACEGQ020000019">
    <property type="protein sequence ID" value="KAH8481186.1"/>
    <property type="molecule type" value="Genomic_DNA"/>
</dbReference>
<comment type="caution">
    <text evidence="7">The sequence shown here is derived from an EMBL/GenBank/DDBJ whole genome shotgun (WGS) entry which is preliminary data.</text>
</comment>
<keyword evidence="8" id="KW-1185">Reference proteome</keyword>
<protein>
    <recommendedName>
        <fullName evidence="6">Malectin-like domain-containing protein</fullName>
    </recommendedName>
</protein>
<evidence type="ECO:0000256" key="3">
    <source>
        <dbReference type="ARBA" id="ARBA00022729"/>
    </source>
</evidence>
<reference evidence="7" key="1">
    <citation type="journal article" date="2021" name="J. Hered.">
        <title>Genome Assembly of Salicaceae Populus deltoides (Eastern Cottonwood) I-69 Based on Nanopore Sequencing and Hi-C Technologies.</title>
        <authorList>
            <person name="Bai S."/>
            <person name="Wu H."/>
            <person name="Zhang J."/>
            <person name="Pan Z."/>
            <person name="Zhao W."/>
            <person name="Li Z."/>
            <person name="Tong C."/>
        </authorList>
    </citation>
    <scope>NUCLEOTIDE SEQUENCE</scope>
    <source>
        <tissue evidence="7">Leaf</tissue>
    </source>
</reference>
<feature type="domain" description="Malectin-like" evidence="6">
    <location>
        <begin position="31"/>
        <end position="351"/>
    </location>
</feature>
<evidence type="ECO:0000256" key="4">
    <source>
        <dbReference type="ARBA" id="ARBA00022989"/>
    </source>
</evidence>
<dbReference type="PANTHER" id="PTHR45631:SF212">
    <property type="entry name" value="PROTEIN KINASE DOMAIN-CONTAINING PROTEIN"/>
    <property type="match status" value="1"/>
</dbReference>
<evidence type="ECO:0000313" key="8">
    <source>
        <dbReference type="Proteomes" id="UP000807159"/>
    </source>
</evidence>
<keyword evidence="5" id="KW-0472">Membrane</keyword>
<dbReference type="PANTHER" id="PTHR45631">
    <property type="entry name" value="OS07G0107800 PROTEIN-RELATED"/>
    <property type="match status" value="1"/>
</dbReference>
<proteinExistence type="predicted"/>
<organism evidence="7 8">
    <name type="scientific">Populus deltoides</name>
    <name type="common">Eastern poplar</name>
    <name type="synonym">Eastern cottonwood</name>
    <dbReference type="NCBI Taxonomy" id="3696"/>
    <lineage>
        <taxon>Eukaryota</taxon>
        <taxon>Viridiplantae</taxon>
        <taxon>Streptophyta</taxon>
        <taxon>Embryophyta</taxon>
        <taxon>Tracheophyta</taxon>
        <taxon>Spermatophyta</taxon>
        <taxon>Magnoliopsida</taxon>
        <taxon>eudicotyledons</taxon>
        <taxon>Gunneridae</taxon>
        <taxon>Pentapetalae</taxon>
        <taxon>rosids</taxon>
        <taxon>fabids</taxon>
        <taxon>Malpighiales</taxon>
        <taxon>Salicaceae</taxon>
        <taxon>Saliceae</taxon>
        <taxon>Populus</taxon>
    </lineage>
</organism>
<evidence type="ECO:0000256" key="5">
    <source>
        <dbReference type="ARBA" id="ARBA00023136"/>
    </source>
</evidence>
<dbReference type="Pfam" id="PF12819">
    <property type="entry name" value="Malectin_like"/>
    <property type="match status" value="1"/>
</dbReference>
<gene>
    <name evidence="7" type="ORF">H0E87_031226</name>
</gene>
<evidence type="ECO:0000259" key="6">
    <source>
        <dbReference type="Pfam" id="PF12819"/>
    </source>
</evidence>
<dbReference type="Proteomes" id="UP000807159">
    <property type="component" value="Chromosome 19"/>
</dbReference>
<evidence type="ECO:0000256" key="1">
    <source>
        <dbReference type="ARBA" id="ARBA00004167"/>
    </source>
</evidence>
<evidence type="ECO:0000313" key="7">
    <source>
        <dbReference type="EMBL" id="KAH8481186.1"/>
    </source>
</evidence>
<keyword evidence="3" id="KW-0732">Signal</keyword>
<dbReference type="GO" id="GO:0016020">
    <property type="term" value="C:membrane"/>
    <property type="evidence" value="ECO:0007669"/>
    <property type="project" value="UniProtKB-SubCell"/>
</dbReference>
<evidence type="ECO:0000256" key="2">
    <source>
        <dbReference type="ARBA" id="ARBA00022692"/>
    </source>
</evidence>
<comment type="subcellular location">
    <subcellularLocation>
        <location evidence="1">Membrane</location>
        <topology evidence="1">Single-pass membrane protein</topology>
    </subcellularLocation>
</comment>
<sequence>MVINSNMLEIIDQSNRLVFSSNQNFEGFISIDCGAKEDYTDENTGIAYKTDKDFISTGMNTVVAPDYSRTIPSLGSMLNTLRTFPEGKRNCYTLKPIQGKNQNYVVRAFFYYGNYDSKNQTQITFDLYLGVNLWQTVVVKDMQWEYYIITHYSVTDTIYVCLVNTDSGVPFINGLDLRYMNDSPYRSMDGSLLLKVRDDLGGSTMNRYKDDVYDRIWWAENLNDSVSISNETNIDIQGSDNPCHLPVEVLRTAVQPRNGLYSLSYNYTLGYSTPKFLVYFHFAEIIAPGNLREFNITLNGLKYGPFKLEYLKPLTIGPNILQVQEDQVRFSIDATLRSDLPPILNAFEIFELRPLPYSPTNQTDGMFSISILLNAIIIVINELLDYWIEGFLRFDPSSLLGNSRTQTHMNLRGSATCLFHGALGLY</sequence>
<keyword evidence="4" id="KW-1133">Transmembrane helix</keyword>
<accession>A0A8T2WJT6</accession>
<dbReference type="AlphaFoldDB" id="A0A8T2WJT6"/>